<proteinExistence type="predicted"/>
<feature type="region of interest" description="Disordered" evidence="2">
    <location>
        <begin position="48"/>
        <end position="140"/>
    </location>
</feature>
<evidence type="ECO:0000313" key="4">
    <source>
        <dbReference type="Proteomes" id="UP000077521"/>
    </source>
</evidence>
<sequence>MTSSASPTDHPSSSSQQSLQQCSIDTSNLMPSDLQQFEMLNTLGLISSSSSSAHNDHTNNGTPNNNEQQQQGHAAQLQQDSNASDRELAAATAAAANNFQHNGNGAGSTSNGNGNGADSNNPNCTPTASMSQSSSSSIHGIVPGISDGALQLGNQDFYNSFITGPSSSLPHGMAAAGGGGRDQNGMPLPLRDTPQFWPASSQPDPRFMSGNFVNMSVLPDQIPTSLASVPTGSMPQGPSSAHAPHPSFLPRGNNMGWQQVSPFPFNGQMPPGMEQAPYPFDFNIKSEAGSPSIHQSMGQSYPFHAAGGSQMTTPFKGQGNGGIQQTPGSNGMVNGHHHQTQGRITVPRSHPQQQQQIPSQASPTGRGPHPGPLMRFGNPNHHPGNNNTNFHHHPAYLDTAAVSPFSPTTTTSSSTTLVGSISAAGSPAKRRASEMGSDVIIMGGGLGLGSRSGSGQQSGENSLEGGDDSLDLSVSIGAISTNTTASGGGHADPSSSSSPLKDGGGGASSQGSTTLPVTDYGSVEYQHRKDVVRKRRLNSEARRRTELQEHFETLRKVLAQSSAGSQANGTGGDQRVVKAALLQRAIDRLSSDGEVLRVKDREIAELRHERDQWKATCVQLQSRLGGGAGGPGGGFVPAADRENAVPPGVVPTSGPAGSGSGVMVMGMGPGAVMFGNAAGMMGNNNPNYVGVVGSNGSSAQAFASHQQQQQQAQQQQQQRFVGVVRSPRHQNAALQQMNIQHTGGSGGPDGSL</sequence>
<feature type="region of interest" description="Disordered" evidence="2">
    <location>
        <begin position="306"/>
        <end position="392"/>
    </location>
</feature>
<evidence type="ECO:0000256" key="2">
    <source>
        <dbReference type="SAM" id="MobiDB-lite"/>
    </source>
</evidence>
<feature type="compositionally biased region" description="Low complexity" evidence="2">
    <location>
        <begin position="376"/>
        <end position="389"/>
    </location>
</feature>
<dbReference type="Proteomes" id="UP000077521">
    <property type="component" value="Unassembled WGS sequence"/>
</dbReference>
<protein>
    <submittedName>
        <fullName evidence="3">Uncharacterized protein</fullName>
    </submittedName>
</protein>
<feature type="region of interest" description="Disordered" evidence="2">
    <location>
        <begin position="447"/>
        <end position="521"/>
    </location>
</feature>
<feature type="compositionally biased region" description="Low complexity" evidence="2">
    <location>
        <begin position="107"/>
        <end position="137"/>
    </location>
</feature>
<keyword evidence="1" id="KW-0175">Coiled coil</keyword>
<dbReference type="GO" id="GO:0046983">
    <property type="term" value="F:protein dimerization activity"/>
    <property type="evidence" value="ECO:0007669"/>
    <property type="project" value="InterPro"/>
</dbReference>
<evidence type="ECO:0000256" key="1">
    <source>
        <dbReference type="SAM" id="Coils"/>
    </source>
</evidence>
<keyword evidence="4" id="KW-1185">Reference proteome</keyword>
<feature type="compositionally biased region" description="Low complexity" evidence="2">
    <location>
        <begin position="349"/>
        <end position="363"/>
    </location>
</feature>
<reference evidence="3" key="1">
    <citation type="submission" date="2016-04" db="EMBL/GenBank/DDBJ databases">
        <authorList>
            <person name="Nguyen H.D."/>
            <person name="Samba Siva P."/>
            <person name="Cullis J."/>
            <person name="Levesque C.A."/>
            <person name="Hambleton S."/>
        </authorList>
    </citation>
    <scope>NUCLEOTIDE SEQUENCE</scope>
    <source>
        <strain evidence="3">DAOMC 236416</strain>
    </source>
</reference>
<dbReference type="Gene3D" id="4.10.280.10">
    <property type="entry name" value="Helix-loop-helix DNA-binding domain"/>
    <property type="match status" value="1"/>
</dbReference>
<gene>
    <name evidence="3" type="ORF">A4X13_0g4433</name>
</gene>
<organism evidence="3 4">
    <name type="scientific">Tilletia indica</name>
    <dbReference type="NCBI Taxonomy" id="43049"/>
    <lineage>
        <taxon>Eukaryota</taxon>
        <taxon>Fungi</taxon>
        <taxon>Dikarya</taxon>
        <taxon>Basidiomycota</taxon>
        <taxon>Ustilaginomycotina</taxon>
        <taxon>Exobasidiomycetes</taxon>
        <taxon>Tilletiales</taxon>
        <taxon>Tilletiaceae</taxon>
        <taxon>Tilletia</taxon>
    </lineage>
</organism>
<dbReference type="AlphaFoldDB" id="A0A177T9L7"/>
<feature type="compositionally biased region" description="Polar residues" evidence="2">
    <location>
        <begin position="323"/>
        <end position="332"/>
    </location>
</feature>
<feature type="compositionally biased region" description="Low complexity" evidence="2">
    <location>
        <begin position="1"/>
        <end position="23"/>
    </location>
</feature>
<feature type="coiled-coil region" evidence="1">
    <location>
        <begin position="596"/>
        <end position="623"/>
    </location>
</feature>
<name>A0A177T9L7_9BASI</name>
<feature type="region of interest" description="Disordered" evidence="2">
    <location>
        <begin position="1"/>
        <end position="29"/>
    </location>
</feature>
<dbReference type="PROSITE" id="PS50888">
    <property type="entry name" value="BHLH"/>
    <property type="match status" value="1"/>
</dbReference>
<feature type="compositionally biased region" description="Low complexity" evidence="2">
    <location>
        <begin position="453"/>
        <end position="464"/>
    </location>
</feature>
<dbReference type="InterPro" id="IPR036638">
    <property type="entry name" value="HLH_DNA-bd_sf"/>
</dbReference>
<dbReference type="SUPFAM" id="SSF47459">
    <property type="entry name" value="HLH, helix-loop-helix DNA-binding domain"/>
    <property type="match status" value="1"/>
</dbReference>
<evidence type="ECO:0000313" key="3">
    <source>
        <dbReference type="EMBL" id="KAE8250736.1"/>
    </source>
</evidence>
<comment type="caution">
    <text evidence="3">The sequence shown here is derived from an EMBL/GenBank/DDBJ whole genome shotgun (WGS) entry which is preliminary data.</text>
</comment>
<reference evidence="3" key="2">
    <citation type="journal article" date="2019" name="IMA Fungus">
        <title>Genome sequencing and comparison of five Tilletia species to identify candidate genes for the detection of regulated species infecting wheat.</title>
        <authorList>
            <person name="Nguyen H.D.T."/>
            <person name="Sultana T."/>
            <person name="Kesanakurti P."/>
            <person name="Hambleton S."/>
        </authorList>
    </citation>
    <scope>NUCLEOTIDE SEQUENCE</scope>
    <source>
        <strain evidence="3">DAOMC 236416</strain>
    </source>
</reference>
<dbReference type="EMBL" id="LWDF02000291">
    <property type="protein sequence ID" value="KAE8250736.1"/>
    <property type="molecule type" value="Genomic_DNA"/>
</dbReference>
<accession>A0A177T9L7</accession>
<feature type="compositionally biased region" description="Low complexity" evidence="2">
    <location>
        <begin position="48"/>
        <end position="79"/>
    </location>
</feature>
<dbReference type="InterPro" id="IPR011598">
    <property type="entry name" value="bHLH_dom"/>
</dbReference>